<dbReference type="Proteomes" id="UP000186313">
    <property type="component" value="Unassembled WGS sequence"/>
</dbReference>
<evidence type="ECO:0000313" key="10">
    <source>
        <dbReference type="EMBL" id="OLQ92596.1"/>
    </source>
</evidence>
<dbReference type="InterPro" id="IPR033887">
    <property type="entry name" value="PTS_IIA_man"/>
</dbReference>
<gene>
    <name evidence="9" type="ORF">BIY20_09520</name>
    <name evidence="10" type="ORF">BIY22_14795</name>
</gene>
<keyword evidence="5" id="KW-0808">Transferase</keyword>
<dbReference type="PROSITE" id="PS51096">
    <property type="entry name" value="PTS_EIIA_TYPE_4"/>
    <property type="match status" value="1"/>
</dbReference>
<keyword evidence="4" id="KW-0762">Sugar transport</keyword>
<dbReference type="EMBL" id="MJMH01000171">
    <property type="protein sequence ID" value="OLQ91848.1"/>
    <property type="molecule type" value="Genomic_DNA"/>
</dbReference>
<dbReference type="Proteomes" id="UP000186039">
    <property type="component" value="Unassembled WGS sequence"/>
</dbReference>
<evidence type="ECO:0000256" key="5">
    <source>
        <dbReference type="ARBA" id="ARBA00022679"/>
    </source>
</evidence>
<keyword evidence="3" id="KW-0963">Cytoplasm</keyword>
<dbReference type="PANTHER" id="PTHR33799">
    <property type="entry name" value="PTS PERMEASE-RELATED-RELATED"/>
    <property type="match status" value="1"/>
</dbReference>
<dbReference type="RefSeq" id="WP_075706249.1">
    <property type="nucleotide sequence ID" value="NZ_AP019654.1"/>
</dbReference>
<protein>
    <recommendedName>
        <fullName evidence="8">PTS EIIA type-4 domain-containing protein</fullName>
    </recommendedName>
</protein>
<reference evidence="11 12" key="1">
    <citation type="submission" date="2016-09" db="EMBL/GenBank/DDBJ databases">
        <title>Genomic Taxonomy of the Vibrionaceae.</title>
        <authorList>
            <person name="Gonzalez-Castillo A."/>
            <person name="Gomez-Gil B."/>
            <person name="Enciso-Ibarra K."/>
        </authorList>
    </citation>
    <scope>NUCLEOTIDE SEQUENCE [LARGE SCALE GENOMIC DNA]</scope>
    <source>
        <strain evidence="9 11">CAIM 1902</strain>
        <strain evidence="10 12">CAIM 703</strain>
    </source>
</reference>
<evidence type="ECO:0000313" key="9">
    <source>
        <dbReference type="EMBL" id="OLQ91848.1"/>
    </source>
</evidence>
<dbReference type="InterPro" id="IPR004701">
    <property type="entry name" value="PTS_EIIA_man-typ"/>
</dbReference>
<dbReference type="Gene3D" id="3.40.50.510">
    <property type="entry name" value="Phosphotransferase system, mannose-type IIA component"/>
    <property type="match status" value="1"/>
</dbReference>
<dbReference type="AlphaFoldDB" id="A0A1Q9HNZ8"/>
<dbReference type="EMBL" id="MJMJ01000002">
    <property type="protein sequence ID" value="OLQ92596.1"/>
    <property type="molecule type" value="Genomic_DNA"/>
</dbReference>
<keyword evidence="7" id="KW-0418">Kinase</keyword>
<evidence type="ECO:0000313" key="11">
    <source>
        <dbReference type="Proteomes" id="UP000186039"/>
    </source>
</evidence>
<evidence type="ECO:0000256" key="2">
    <source>
        <dbReference type="ARBA" id="ARBA00022448"/>
    </source>
</evidence>
<evidence type="ECO:0000313" key="12">
    <source>
        <dbReference type="Proteomes" id="UP000186313"/>
    </source>
</evidence>
<dbReference type="CDD" id="cd00006">
    <property type="entry name" value="PTS_IIA_man"/>
    <property type="match status" value="1"/>
</dbReference>
<evidence type="ECO:0000256" key="7">
    <source>
        <dbReference type="ARBA" id="ARBA00022777"/>
    </source>
</evidence>
<evidence type="ECO:0000256" key="4">
    <source>
        <dbReference type="ARBA" id="ARBA00022597"/>
    </source>
</evidence>
<evidence type="ECO:0000256" key="6">
    <source>
        <dbReference type="ARBA" id="ARBA00022683"/>
    </source>
</evidence>
<accession>A0A1Q9HNZ8</accession>
<evidence type="ECO:0000259" key="8">
    <source>
        <dbReference type="PROSITE" id="PS51096"/>
    </source>
</evidence>
<keyword evidence="11" id="KW-1185">Reference proteome</keyword>
<keyword evidence="6" id="KW-0598">Phosphotransferase system</keyword>
<dbReference type="GO" id="GO:0016301">
    <property type="term" value="F:kinase activity"/>
    <property type="evidence" value="ECO:0007669"/>
    <property type="project" value="UniProtKB-KW"/>
</dbReference>
<comment type="caution">
    <text evidence="10">The sequence shown here is derived from an EMBL/GenBank/DDBJ whole genome shotgun (WGS) entry which is preliminary data.</text>
</comment>
<dbReference type="Pfam" id="PF03610">
    <property type="entry name" value="EIIA-man"/>
    <property type="match status" value="1"/>
</dbReference>
<comment type="subcellular location">
    <subcellularLocation>
        <location evidence="1">Cytoplasm</location>
    </subcellularLocation>
</comment>
<dbReference type="SUPFAM" id="SSF53062">
    <property type="entry name" value="PTS system fructose IIA component-like"/>
    <property type="match status" value="1"/>
</dbReference>
<keyword evidence="2" id="KW-0813">Transport</keyword>
<dbReference type="InterPro" id="IPR036662">
    <property type="entry name" value="PTS_EIIA_man-typ_sf"/>
</dbReference>
<organism evidence="10 12">
    <name type="scientific">Vibrio panuliri</name>
    <dbReference type="NCBI Taxonomy" id="1381081"/>
    <lineage>
        <taxon>Bacteria</taxon>
        <taxon>Pseudomonadati</taxon>
        <taxon>Pseudomonadota</taxon>
        <taxon>Gammaproteobacteria</taxon>
        <taxon>Vibrionales</taxon>
        <taxon>Vibrionaceae</taxon>
        <taxon>Vibrio</taxon>
    </lineage>
</organism>
<feature type="domain" description="PTS EIIA type-4" evidence="8">
    <location>
        <begin position="1"/>
        <end position="125"/>
    </location>
</feature>
<evidence type="ECO:0000256" key="1">
    <source>
        <dbReference type="ARBA" id="ARBA00004496"/>
    </source>
</evidence>
<dbReference type="InterPro" id="IPR051471">
    <property type="entry name" value="Bacterial_PTS_sugar_comp"/>
</dbReference>
<dbReference type="GO" id="GO:0016020">
    <property type="term" value="C:membrane"/>
    <property type="evidence" value="ECO:0007669"/>
    <property type="project" value="InterPro"/>
</dbReference>
<sequence length="130" mass="13951">MIGIIVTGHIHFASGMKSAVEAIVGQQQDIEYIDFIEGTSREDLEALLIEAYQKVDQGDGVLFCTDVPSGTPFQVSAQICTDRKPSAALTGSNISILTEAAMERDSFTNVADLVCHLTEVGKLAIQSISF</sequence>
<name>A0A1Q9HNZ8_9VIBR</name>
<proteinExistence type="predicted"/>
<dbReference type="PANTHER" id="PTHR33799:SF1">
    <property type="entry name" value="PTS SYSTEM MANNOSE-SPECIFIC EIIAB COMPONENT-RELATED"/>
    <property type="match status" value="1"/>
</dbReference>
<evidence type="ECO:0000256" key="3">
    <source>
        <dbReference type="ARBA" id="ARBA00022490"/>
    </source>
</evidence>
<dbReference type="GO" id="GO:0009401">
    <property type="term" value="P:phosphoenolpyruvate-dependent sugar phosphotransferase system"/>
    <property type="evidence" value="ECO:0007669"/>
    <property type="project" value="UniProtKB-KW"/>
</dbReference>
<dbReference type="GO" id="GO:0005737">
    <property type="term" value="C:cytoplasm"/>
    <property type="evidence" value="ECO:0007669"/>
    <property type="project" value="UniProtKB-SubCell"/>
</dbReference>
<dbReference type="STRING" id="1381081.BIY22_14795"/>